<dbReference type="Proteomes" id="UP000054485">
    <property type="component" value="Unassembled WGS sequence"/>
</dbReference>
<dbReference type="HOGENOM" id="CLU_2265510_0_0_1"/>
<evidence type="ECO:0000313" key="1">
    <source>
        <dbReference type="EMBL" id="KIK35919.1"/>
    </source>
</evidence>
<dbReference type="OrthoDB" id="2677050at2759"/>
<proteinExistence type="predicted"/>
<sequence length="103" mass="11647">MPFLDLMAFLRCASLLKDDILQPQPHTISVLIAPEILPPSINEFLAERFVISEDAVDVLWDILKDLVWILPTAGEAADEEEETFKLYGHKRGISKSIIRSMLP</sequence>
<organism evidence="1 2">
    <name type="scientific">Suillus luteus UH-Slu-Lm8-n1</name>
    <dbReference type="NCBI Taxonomy" id="930992"/>
    <lineage>
        <taxon>Eukaryota</taxon>
        <taxon>Fungi</taxon>
        <taxon>Dikarya</taxon>
        <taxon>Basidiomycota</taxon>
        <taxon>Agaricomycotina</taxon>
        <taxon>Agaricomycetes</taxon>
        <taxon>Agaricomycetidae</taxon>
        <taxon>Boletales</taxon>
        <taxon>Suillineae</taxon>
        <taxon>Suillaceae</taxon>
        <taxon>Suillus</taxon>
    </lineage>
</organism>
<accession>A0A0D0ACS6</accession>
<dbReference type="InParanoid" id="A0A0D0ACS6"/>
<dbReference type="AlphaFoldDB" id="A0A0D0ACS6"/>
<gene>
    <name evidence="1" type="ORF">CY34DRAFT_95289</name>
</gene>
<protein>
    <submittedName>
        <fullName evidence="1">Uncharacterized protein</fullName>
    </submittedName>
</protein>
<keyword evidence="2" id="KW-1185">Reference proteome</keyword>
<reference evidence="2" key="2">
    <citation type="submission" date="2015-01" db="EMBL/GenBank/DDBJ databases">
        <title>Evolutionary Origins and Diversification of the Mycorrhizal Mutualists.</title>
        <authorList>
            <consortium name="DOE Joint Genome Institute"/>
            <consortium name="Mycorrhizal Genomics Consortium"/>
            <person name="Kohler A."/>
            <person name="Kuo A."/>
            <person name="Nagy L.G."/>
            <person name="Floudas D."/>
            <person name="Copeland A."/>
            <person name="Barry K.W."/>
            <person name="Cichocki N."/>
            <person name="Veneault-Fourrey C."/>
            <person name="LaButti K."/>
            <person name="Lindquist E.A."/>
            <person name="Lipzen A."/>
            <person name="Lundell T."/>
            <person name="Morin E."/>
            <person name="Murat C."/>
            <person name="Riley R."/>
            <person name="Ohm R."/>
            <person name="Sun H."/>
            <person name="Tunlid A."/>
            <person name="Henrissat B."/>
            <person name="Grigoriev I.V."/>
            <person name="Hibbett D.S."/>
            <person name="Martin F."/>
        </authorList>
    </citation>
    <scope>NUCLEOTIDE SEQUENCE [LARGE SCALE GENOMIC DNA]</scope>
    <source>
        <strain evidence="2">UH-Slu-Lm8-n1</strain>
    </source>
</reference>
<reference evidence="1 2" key="1">
    <citation type="submission" date="2014-04" db="EMBL/GenBank/DDBJ databases">
        <authorList>
            <consortium name="DOE Joint Genome Institute"/>
            <person name="Kuo A."/>
            <person name="Ruytinx J."/>
            <person name="Rineau F."/>
            <person name="Colpaert J."/>
            <person name="Kohler A."/>
            <person name="Nagy L.G."/>
            <person name="Floudas D."/>
            <person name="Copeland A."/>
            <person name="Barry K.W."/>
            <person name="Cichocki N."/>
            <person name="Veneault-Fourrey C."/>
            <person name="LaButti K."/>
            <person name="Lindquist E.A."/>
            <person name="Lipzen A."/>
            <person name="Lundell T."/>
            <person name="Morin E."/>
            <person name="Murat C."/>
            <person name="Sun H."/>
            <person name="Tunlid A."/>
            <person name="Henrissat B."/>
            <person name="Grigoriev I.V."/>
            <person name="Hibbett D.S."/>
            <person name="Martin F."/>
            <person name="Nordberg H.P."/>
            <person name="Cantor M.N."/>
            <person name="Hua S.X."/>
        </authorList>
    </citation>
    <scope>NUCLEOTIDE SEQUENCE [LARGE SCALE GENOMIC DNA]</scope>
    <source>
        <strain evidence="1 2">UH-Slu-Lm8-n1</strain>
    </source>
</reference>
<dbReference type="EMBL" id="KN835577">
    <property type="protein sequence ID" value="KIK35919.1"/>
    <property type="molecule type" value="Genomic_DNA"/>
</dbReference>
<evidence type="ECO:0000313" key="2">
    <source>
        <dbReference type="Proteomes" id="UP000054485"/>
    </source>
</evidence>
<name>A0A0D0ACS6_9AGAM</name>